<evidence type="ECO:0000256" key="4">
    <source>
        <dbReference type="ARBA" id="ARBA00022837"/>
    </source>
</evidence>
<dbReference type="InterPro" id="IPR023572">
    <property type="entry name" value="Archease_dom"/>
</dbReference>
<keyword evidence="3" id="KW-0479">Metal-binding</keyword>
<protein>
    <submittedName>
        <fullName evidence="6">SHS2 domain-containing protein</fullName>
    </submittedName>
</protein>
<evidence type="ECO:0000313" key="7">
    <source>
        <dbReference type="Proteomes" id="UP000295135"/>
    </source>
</evidence>
<dbReference type="EMBL" id="SLZY01000003">
    <property type="protein sequence ID" value="TCS72988.1"/>
    <property type="molecule type" value="Genomic_DNA"/>
</dbReference>
<dbReference type="GO" id="GO:0008033">
    <property type="term" value="P:tRNA processing"/>
    <property type="evidence" value="ECO:0007669"/>
    <property type="project" value="UniProtKB-KW"/>
</dbReference>
<dbReference type="GO" id="GO:0046872">
    <property type="term" value="F:metal ion binding"/>
    <property type="evidence" value="ECO:0007669"/>
    <property type="project" value="UniProtKB-KW"/>
</dbReference>
<dbReference type="SUPFAM" id="SSF69819">
    <property type="entry name" value="MTH1598-like"/>
    <property type="match status" value="1"/>
</dbReference>
<accession>A0A4R3JX78</accession>
<keyword evidence="4" id="KW-0106">Calcium</keyword>
<gene>
    <name evidence="6" type="ORF">EDC61_103111</name>
</gene>
<organism evidence="6 7">
    <name type="scientific">Sulfuritortus calidifontis</name>
    <dbReference type="NCBI Taxonomy" id="1914471"/>
    <lineage>
        <taxon>Bacteria</taxon>
        <taxon>Pseudomonadati</taxon>
        <taxon>Pseudomonadota</taxon>
        <taxon>Betaproteobacteria</taxon>
        <taxon>Nitrosomonadales</taxon>
        <taxon>Thiobacillaceae</taxon>
        <taxon>Sulfuritortus</taxon>
    </lineage>
</organism>
<reference evidence="6 7" key="1">
    <citation type="submission" date="2019-03" db="EMBL/GenBank/DDBJ databases">
        <title>Genomic Encyclopedia of Type Strains, Phase IV (KMG-IV): sequencing the most valuable type-strain genomes for metagenomic binning, comparative biology and taxonomic classification.</title>
        <authorList>
            <person name="Goeker M."/>
        </authorList>
    </citation>
    <scope>NUCLEOTIDE SEQUENCE [LARGE SCALE GENOMIC DNA]</scope>
    <source>
        <strain evidence="6 7">DSM 103923</strain>
    </source>
</reference>
<evidence type="ECO:0000259" key="5">
    <source>
        <dbReference type="Pfam" id="PF01951"/>
    </source>
</evidence>
<evidence type="ECO:0000313" key="6">
    <source>
        <dbReference type="EMBL" id="TCS72988.1"/>
    </source>
</evidence>
<dbReference type="Proteomes" id="UP000295135">
    <property type="component" value="Unassembled WGS sequence"/>
</dbReference>
<dbReference type="Pfam" id="PF01951">
    <property type="entry name" value="Archease"/>
    <property type="match status" value="1"/>
</dbReference>
<dbReference type="PANTHER" id="PTHR12682">
    <property type="entry name" value="ARCHEASE"/>
    <property type="match status" value="1"/>
</dbReference>
<dbReference type="InterPro" id="IPR002804">
    <property type="entry name" value="Archease"/>
</dbReference>
<dbReference type="PANTHER" id="PTHR12682:SF11">
    <property type="entry name" value="PROTEIN ARCHEASE"/>
    <property type="match status" value="1"/>
</dbReference>
<dbReference type="InterPro" id="IPR036820">
    <property type="entry name" value="Archease_dom_sf"/>
</dbReference>
<comment type="caution">
    <text evidence="6">The sequence shown here is derived from an EMBL/GenBank/DDBJ whole genome shotgun (WGS) entry which is preliminary data.</text>
</comment>
<sequence length="137" mass="15364">MTRRYRYFDHEADIGIEARGKTVDEAFANAALGMFAIMAEPATVLPEQEVAVEFEEADLELALVTWLNQLLAQARLRGLVFCAFELEHADTHWLGRAWGMPWRPGAERGTEVKGATLTMLKVEQGTKGWLARCIVDV</sequence>
<evidence type="ECO:0000256" key="1">
    <source>
        <dbReference type="ARBA" id="ARBA00007963"/>
    </source>
</evidence>
<keyword evidence="2" id="KW-0819">tRNA processing</keyword>
<evidence type="ECO:0000256" key="3">
    <source>
        <dbReference type="ARBA" id="ARBA00022723"/>
    </source>
</evidence>
<dbReference type="Gene3D" id="3.55.10.10">
    <property type="entry name" value="Archease domain"/>
    <property type="match status" value="1"/>
</dbReference>
<name>A0A4R3JX78_9PROT</name>
<feature type="domain" description="Archease" evidence="5">
    <location>
        <begin position="5"/>
        <end position="137"/>
    </location>
</feature>
<proteinExistence type="inferred from homology"/>
<dbReference type="RefSeq" id="WP_126464050.1">
    <property type="nucleotide sequence ID" value="NZ_SLZY01000003.1"/>
</dbReference>
<dbReference type="AlphaFoldDB" id="A0A4R3JX78"/>
<comment type="similarity">
    <text evidence="1">Belongs to the archease family.</text>
</comment>
<keyword evidence="7" id="KW-1185">Reference proteome</keyword>
<dbReference type="OrthoDB" id="9788587at2"/>
<evidence type="ECO:0000256" key="2">
    <source>
        <dbReference type="ARBA" id="ARBA00022694"/>
    </source>
</evidence>